<feature type="binding site" evidence="4">
    <location>
        <position position="211"/>
    </location>
    <ligand>
        <name>Mg(2+)</name>
        <dbReference type="ChEBI" id="CHEBI:18420"/>
    </ligand>
</feature>
<feature type="domain" description="Mandelate racemase/muconate lactonizing enzyme C-terminal" evidence="6">
    <location>
        <begin position="115"/>
        <end position="207"/>
    </location>
</feature>
<dbReference type="Proteomes" id="UP000234503">
    <property type="component" value="Unassembled WGS sequence"/>
</dbReference>
<dbReference type="InterPro" id="IPR013342">
    <property type="entry name" value="Mandelate_racemase_C"/>
</dbReference>
<dbReference type="InterPro" id="IPR029017">
    <property type="entry name" value="Enolase-like_N"/>
</dbReference>
<comment type="pathway">
    <text evidence="4">Quinol/quinone metabolism; 1,4-dihydroxy-2-naphthoate biosynthesis; 1,4-dihydroxy-2-naphthoate from chorismate: step 4/7.</text>
</comment>
<evidence type="ECO:0000256" key="1">
    <source>
        <dbReference type="ARBA" id="ARBA00022723"/>
    </source>
</evidence>
<dbReference type="AlphaFoldDB" id="A0A2N5E1Y9"/>
<keyword evidence="2 4" id="KW-0460">Magnesium</keyword>
<protein>
    <recommendedName>
        <fullName evidence="4 5">o-succinylbenzoate synthase</fullName>
        <shortName evidence="4">OSB synthase</shortName>
        <shortName evidence="4">OSBS</shortName>
        <ecNumber evidence="4 5">4.2.1.113</ecNumber>
    </recommendedName>
    <alternativeName>
        <fullName evidence="4">4-(2'-carboxyphenyl)-4-oxybutyric acid synthase</fullName>
    </alternativeName>
    <alternativeName>
        <fullName evidence="4">o-succinylbenzoic acid synthase</fullName>
    </alternativeName>
</protein>
<dbReference type="SFLD" id="SFLDS00001">
    <property type="entry name" value="Enolase"/>
    <property type="match status" value="1"/>
</dbReference>
<evidence type="ECO:0000256" key="5">
    <source>
        <dbReference type="NCBIfam" id="TIGR01927"/>
    </source>
</evidence>
<dbReference type="Pfam" id="PF21508">
    <property type="entry name" value="MenC_N"/>
    <property type="match status" value="1"/>
</dbReference>
<feature type="binding site" evidence="4">
    <location>
        <position position="159"/>
    </location>
    <ligand>
        <name>Mg(2+)</name>
        <dbReference type="ChEBI" id="CHEBI:18420"/>
    </ligand>
</feature>
<dbReference type="EC" id="4.2.1.113" evidence="4 5"/>
<organism evidence="7 8">
    <name type="scientific">Chimaeribacter coloradensis</name>
    <dbReference type="NCBI Taxonomy" id="2060068"/>
    <lineage>
        <taxon>Bacteria</taxon>
        <taxon>Pseudomonadati</taxon>
        <taxon>Pseudomonadota</taxon>
        <taxon>Gammaproteobacteria</taxon>
        <taxon>Enterobacterales</taxon>
        <taxon>Yersiniaceae</taxon>
        <taxon>Chimaeribacter</taxon>
    </lineage>
</organism>
<evidence type="ECO:0000256" key="3">
    <source>
        <dbReference type="ARBA" id="ARBA00023239"/>
    </source>
</evidence>
<dbReference type="Gene3D" id="3.30.390.10">
    <property type="entry name" value="Enolase-like, N-terminal domain"/>
    <property type="match status" value="1"/>
</dbReference>
<dbReference type="CDD" id="cd03320">
    <property type="entry name" value="OSBS"/>
    <property type="match status" value="1"/>
</dbReference>
<dbReference type="RefSeq" id="WP_101824806.1">
    <property type="nucleotide sequence ID" value="NZ_PJZH01000011.1"/>
</dbReference>
<evidence type="ECO:0000256" key="2">
    <source>
        <dbReference type="ARBA" id="ARBA00022842"/>
    </source>
</evidence>
<keyword evidence="1 4" id="KW-0479">Metal-binding</keyword>
<evidence type="ECO:0000313" key="7">
    <source>
        <dbReference type="EMBL" id="PLR34472.1"/>
    </source>
</evidence>
<feature type="active site" description="Proton donor" evidence="4">
    <location>
        <position position="131"/>
    </location>
</feature>
<dbReference type="NCBIfam" id="NF003473">
    <property type="entry name" value="PRK05105.1"/>
    <property type="match status" value="1"/>
</dbReference>
<keyword evidence="8" id="KW-1185">Reference proteome</keyword>
<dbReference type="PANTHER" id="PTHR48073:SF2">
    <property type="entry name" value="O-SUCCINYLBENZOATE SYNTHASE"/>
    <property type="match status" value="1"/>
</dbReference>
<dbReference type="SMART" id="SM00922">
    <property type="entry name" value="MR_MLE"/>
    <property type="match status" value="1"/>
</dbReference>
<dbReference type="SFLD" id="SFLDF00009">
    <property type="entry name" value="o-succinylbenzoate_synthase"/>
    <property type="match status" value="1"/>
</dbReference>
<accession>A0A2N5E1Y9</accession>
<comment type="similarity">
    <text evidence="4">Belongs to the mandelate racemase/muconate lactonizing enzyme family. MenC type 1 subfamily.</text>
</comment>
<comment type="pathway">
    <text evidence="4">Quinol/quinone metabolism; menaquinone biosynthesis.</text>
</comment>
<proteinExistence type="inferred from homology"/>
<evidence type="ECO:0000259" key="6">
    <source>
        <dbReference type="SMART" id="SM00922"/>
    </source>
</evidence>
<dbReference type="UniPathway" id="UPA00079"/>
<sequence>MRRATLYRYQLPLVPGTVLRDRRVAEREGLLVQLRHGAAEGWGEVAPLPGFSAETLAEAQAAVQAGLRVWQAGGGFSGSGVPSADWGLSIALAELTGTLPEAADFTTVPLCHGDPDALFARLAGQPLAKMKVGLYEAVRDGMLVQLLLEALPDLHLRLDANRSWTPEKARQFARYVDPALRARIAFLEEPCRTPQASRAFAQESGIPTAWDESAREAGFRVQAEPGVTALVVKPMLLGSLAQVQARIREAQAAGLAVVISSSVESSLGLTQLARLAAWLTPGSATGLDTLSLMAAQLVRPWPGSALPLRPVADLQEVWSC</sequence>
<comment type="cofactor">
    <cofactor evidence="4">
        <name>a divalent metal cation</name>
        <dbReference type="ChEBI" id="CHEBI:60240"/>
    </cofactor>
</comment>
<name>A0A2N5E1Y9_9GAMM</name>
<dbReference type="InterPro" id="IPR036849">
    <property type="entry name" value="Enolase-like_C_sf"/>
</dbReference>
<dbReference type="NCBIfam" id="TIGR01927">
    <property type="entry name" value="menC_gam_Gplu"/>
    <property type="match status" value="1"/>
</dbReference>
<dbReference type="HAMAP" id="MF_00470">
    <property type="entry name" value="MenC_1"/>
    <property type="match status" value="1"/>
</dbReference>
<dbReference type="GO" id="GO:0000287">
    <property type="term" value="F:magnesium ion binding"/>
    <property type="evidence" value="ECO:0007669"/>
    <property type="project" value="UniProtKB-UniRule"/>
</dbReference>
<dbReference type="Gene3D" id="3.20.20.120">
    <property type="entry name" value="Enolase-like C-terminal domain"/>
    <property type="match status" value="1"/>
</dbReference>
<dbReference type="PANTHER" id="PTHR48073">
    <property type="entry name" value="O-SUCCINYLBENZOATE SYNTHASE-RELATED"/>
    <property type="match status" value="1"/>
</dbReference>
<dbReference type="InterPro" id="IPR029065">
    <property type="entry name" value="Enolase_C-like"/>
</dbReference>
<dbReference type="InterPro" id="IPR010196">
    <property type="entry name" value="OSB_synthase_MenC1"/>
</dbReference>
<evidence type="ECO:0000313" key="8">
    <source>
        <dbReference type="Proteomes" id="UP000234503"/>
    </source>
</evidence>
<dbReference type="SFLD" id="SFLDG00180">
    <property type="entry name" value="muconate_cycloisomerase"/>
    <property type="match status" value="1"/>
</dbReference>
<reference evidence="7 8" key="1">
    <citation type="submission" date="2017-12" db="EMBL/GenBank/DDBJ databases">
        <title>Characterization of six clinical isolates of Enterochimera gen. nov., a novel genus of the Yersiniaciae family and the three species Enterochimera arupensis sp. nov., Enterochimera coloradensis sp. nov, and Enterochimera californica sp. nov.</title>
        <authorList>
            <person name="Rossi A."/>
            <person name="Fisher M."/>
        </authorList>
    </citation>
    <scope>NUCLEOTIDE SEQUENCE [LARGE SCALE GENOMIC DNA]</scope>
    <source>
        <strain evidence="8">2016-Iso4</strain>
    </source>
</reference>
<dbReference type="UniPathway" id="UPA01057">
    <property type="reaction ID" value="UER00165"/>
</dbReference>
<dbReference type="SUPFAM" id="SSF51604">
    <property type="entry name" value="Enolase C-terminal domain-like"/>
    <property type="match status" value="1"/>
</dbReference>
<dbReference type="InterPro" id="IPR041338">
    <property type="entry name" value="OSBS_N"/>
</dbReference>
<feature type="active site" description="Proton acceptor" evidence="4">
    <location>
        <position position="233"/>
    </location>
</feature>
<comment type="catalytic activity">
    <reaction evidence="4">
        <text>(1R,6R)-6-hydroxy-2-succinyl-cyclohexa-2,4-diene-1-carboxylate = 2-succinylbenzoate + H2O</text>
        <dbReference type="Rhea" id="RHEA:10196"/>
        <dbReference type="ChEBI" id="CHEBI:15377"/>
        <dbReference type="ChEBI" id="CHEBI:18325"/>
        <dbReference type="ChEBI" id="CHEBI:58689"/>
        <dbReference type="EC" id="4.2.1.113"/>
    </reaction>
</comment>
<comment type="function">
    <text evidence="4">Converts 2-succinyl-6-hydroxy-2,4-cyclohexadiene-1-carboxylate (SHCHC) to 2-succinylbenzoate (OSB).</text>
</comment>
<dbReference type="Pfam" id="PF13378">
    <property type="entry name" value="MR_MLE_C"/>
    <property type="match status" value="1"/>
</dbReference>
<comment type="caution">
    <text evidence="7">The sequence shown here is derived from an EMBL/GenBank/DDBJ whole genome shotgun (WGS) entry which is preliminary data.</text>
</comment>
<dbReference type="GO" id="GO:0009234">
    <property type="term" value="P:menaquinone biosynthetic process"/>
    <property type="evidence" value="ECO:0007669"/>
    <property type="project" value="UniProtKB-UniRule"/>
</dbReference>
<feature type="binding site" evidence="4">
    <location>
        <position position="188"/>
    </location>
    <ligand>
        <name>Mg(2+)</name>
        <dbReference type="ChEBI" id="CHEBI:18420"/>
    </ligand>
</feature>
<dbReference type="EMBL" id="PJZH01000011">
    <property type="protein sequence ID" value="PLR34472.1"/>
    <property type="molecule type" value="Genomic_DNA"/>
</dbReference>
<evidence type="ECO:0000256" key="4">
    <source>
        <dbReference type="HAMAP-Rule" id="MF_00470"/>
    </source>
</evidence>
<keyword evidence="4" id="KW-0474">Menaquinone biosynthesis</keyword>
<dbReference type="SUPFAM" id="SSF54826">
    <property type="entry name" value="Enolase N-terminal domain-like"/>
    <property type="match status" value="1"/>
</dbReference>
<dbReference type="GO" id="GO:0043748">
    <property type="term" value="F:O-succinylbenzoate synthase activity"/>
    <property type="evidence" value="ECO:0007669"/>
    <property type="project" value="UniProtKB-EC"/>
</dbReference>
<keyword evidence="3 4" id="KW-0456">Lyase</keyword>
<dbReference type="OrthoDB" id="3725747at2"/>
<gene>
    <name evidence="4" type="primary">menC</name>
    <name evidence="7" type="ORF">CYR32_12460</name>
</gene>